<accession>A0ABW3EE72</accession>
<dbReference type="RefSeq" id="WP_137637364.1">
    <property type="nucleotide sequence ID" value="NZ_BJDN01000007.1"/>
</dbReference>
<comment type="caution">
    <text evidence="3">The sequence shown here is derived from an EMBL/GenBank/DDBJ whole genome shotgun (WGS) entry which is preliminary data.</text>
</comment>
<organism evidence="3 4">
    <name type="scientific">Loigolactobacillus binensis</name>
    <dbReference type="NCBI Taxonomy" id="2559922"/>
    <lineage>
        <taxon>Bacteria</taxon>
        <taxon>Bacillati</taxon>
        <taxon>Bacillota</taxon>
        <taxon>Bacilli</taxon>
        <taxon>Lactobacillales</taxon>
        <taxon>Lactobacillaceae</taxon>
        <taxon>Loigolactobacillus</taxon>
    </lineage>
</organism>
<sequence>MKKVLSWGIITLATLSLAACGDNNAAQKDSSSAAARSSSLAKVKRLQQKNARLHKKAVAASKAKAAKAKAASSSKAAVQATNTSQTTTATSQQATTAASSTSTSQSSQTNTMQNSPTDSTNNKVNNQANAGTTVNNIQQAVALVQAQVGNGTANDPIIWTTMTAGSGDLIDDGAGHQYYWIRGQHKSAQANMQAVGAGSYDGLDYYVYQDGQIVARQ</sequence>
<feature type="compositionally biased region" description="Polar residues" evidence="1">
    <location>
        <begin position="116"/>
        <end position="128"/>
    </location>
</feature>
<feature type="region of interest" description="Disordered" evidence="1">
    <location>
        <begin position="68"/>
        <end position="128"/>
    </location>
</feature>
<evidence type="ECO:0008006" key="5">
    <source>
        <dbReference type="Google" id="ProtNLM"/>
    </source>
</evidence>
<evidence type="ECO:0000256" key="2">
    <source>
        <dbReference type="SAM" id="SignalP"/>
    </source>
</evidence>
<dbReference type="PROSITE" id="PS51257">
    <property type="entry name" value="PROKAR_LIPOPROTEIN"/>
    <property type="match status" value="1"/>
</dbReference>
<keyword evidence="2" id="KW-0732">Signal</keyword>
<name>A0ABW3EE72_9LACO</name>
<reference evidence="4" key="1">
    <citation type="journal article" date="2019" name="Int. J. Syst. Evol. Microbiol.">
        <title>The Global Catalogue of Microorganisms (GCM) 10K type strain sequencing project: providing services to taxonomists for standard genome sequencing and annotation.</title>
        <authorList>
            <consortium name="The Broad Institute Genomics Platform"/>
            <consortium name="The Broad Institute Genome Sequencing Center for Infectious Disease"/>
            <person name="Wu L."/>
            <person name="Ma J."/>
        </authorList>
    </citation>
    <scope>NUCLEOTIDE SEQUENCE [LARGE SCALE GENOMIC DNA]</scope>
    <source>
        <strain evidence="4">CCM 8925</strain>
    </source>
</reference>
<feature type="compositionally biased region" description="Low complexity" evidence="1">
    <location>
        <begin position="68"/>
        <end position="115"/>
    </location>
</feature>
<feature type="signal peptide" evidence="2">
    <location>
        <begin position="1"/>
        <end position="18"/>
    </location>
</feature>
<evidence type="ECO:0000313" key="4">
    <source>
        <dbReference type="Proteomes" id="UP001597104"/>
    </source>
</evidence>
<gene>
    <name evidence="3" type="ORF">ACFQZ7_13035</name>
</gene>
<feature type="chain" id="PRO_5046164990" description="Lipoprotein" evidence="2">
    <location>
        <begin position="19"/>
        <end position="217"/>
    </location>
</feature>
<keyword evidence="4" id="KW-1185">Reference proteome</keyword>
<dbReference type="EMBL" id="JBHTIO010000057">
    <property type="protein sequence ID" value="MFD0898639.1"/>
    <property type="molecule type" value="Genomic_DNA"/>
</dbReference>
<protein>
    <recommendedName>
        <fullName evidence="5">Lipoprotein</fullName>
    </recommendedName>
</protein>
<dbReference type="Proteomes" id="UP001597104">
    <property type="component" value="Unassembled WGS sequence"/>
</dbReference>
<evidence type="ECO:0000256" key="1">
    <source>
        <dbReference type="SAM" id="MobiDB-lite"/>
    </source>
</evidence>
<proteinExistence type="predicted"/>
<evidence type="ECO:0000313" key="3">
    <source>
        <dbReference type="EMBL" id="MFD0898639.1"/>
    </source>
</evidence>